<feature type="binding site" evidence="9">
    <location>
        <position position="121"/>
    </location>
    <ligand>
        <name>L-aspartate</name>
        <dbReference type="ChEBI" id="CHEBI:29991"/>
    </ligand>
</feature>
<dbReference type="SUPFAM" id="SSF52402">
    <property type="entry name" value="Adenine nucleotide alpha hydrolases-like"/>
    <property type="match status" value="1"/>
</dbReference>
<feature type="domain" description="Arginosuccinate synthase-like N-terminal" evidence="10">
    <location>
        <begin position="3"/>
        <end position="160"/>
    </location>
</feature>
<dbReference type="AlphaFoldDB" id="A0A520KTP4"/>
<dbReference type="PROSITE" id="PS00564">
    <property type="entry name" value="ARGININOSUCCIN_SYN_1"/>
    <property type="match status" value="1"/>
</dbReference>
<evidence type="ECO:0000313" key="13">
    <source>
        <dbReference type="Proteomes" id="UP000317158"/>
    </source>
</evidence>
<accession>A0A520KTP4</accession>
<dbReference type="GO" id="GO:0006526">
    <property type="term" value="P:L-arginine biosynthetic process"/>
    <property type="evidence" value="ECO:0007669"/>
    <property type="project" value="UniProtKB-UniRule"/>
</dbReference>
<dbReference type="InterPro" id="IPR014729">
    <property type="entry name" value="Rossmann-like_a/b/a_fold"/>
</dbReference>
<evidence type="ECO:0000256" key="9">
    <source>
        <dbReference type="HAMAP-Rule" id="MF_00005"/>
    </source>
</evidence>
<feature type="binding site" evidence="9">
    <location>
        <position position="125"/>
    </location>
    <ligand>
        <name>L-citrulline</name>
        <dbReference type="ChEBI" id="CHEBI:57743"/>
    </ligand>
</feature>
<keyword evidence="8 9" id="KW-0067">ATP-binding</keyword>
<evidence type="ECO:0000256" key="8">
    <source>
        <dbReference type="ARBA" id="ARBA00022840"/>
    </source>
</evidence>
<dbReference type="GO" id="GO:0005737">
    <property type="term" value="C:cytoplasm"/>
    <property type="evidence" value="ECO:0007669"/>
    <property type="project" value="UniProtKB-SubCell"/>
</dbReference>
<feature type="binding site" evidence="9">
    <location>
        <position position="117"/>
    </location>
    <ligand>
        <name>L-aspartate</name>
        <dbReference type="ChEBI" id="CHEBI:29991"/>
    </ligand>
</feature>
<dbReference type="GO" id="GO:0005524">
    <property type="term" value="F:ATP binding"/>
    <property type="evidence" value="ECO:0007669"/>
    <property type="project" value="UniProtKB-UniRule"/>
</dbReference>
<keyword evidence="6 9" id="KW-0028">Amino-acid biosynthesis</keyword>
<reference evidence="12 13" key="1">
    <citation type="journal article" date="2019" name="Nat. Microbiol.">
        <title>Wide diversity of methane and short-chain alkane metabolisms in uncultured archaea.</title>
        <authorList>
            <person name="Borrel G."/>
            <person name="Adam P.S."/>
            <person name="McKay L.J."/>
            <person name="Chen L.X."/>
            <person name="Sierra-Garcia I.N."/>
            <person name="Sieber C.M."/>
            <person name="Letourneur Q."/>
            <person name="Ghozlane A."/>
            <person name="Andersen G.L."/>
            <person name="Li W.J."/>
            <person name="Hallam S.J."/>
            <person name="Muyzer G."/>
            <person name="de Oliveira V.M."/>
            <person name="Inskeep W.P."/>
            <person name="Banfield J.F."/>
            <person name="Gribaldo S."/>
        </authorList>
    </citation>
    <scope>NUCLEOTIDE SEQUENCE [LARGE SCALE GENOMIC DNA]</scope>
    <source>
        <strain evidence="12">NM1a</strain>
    </source>
</reference>
<dbReference type="NCBIfam" id="NF001770">
    <property type="entry name" value="PRK00509.1"/>
    <property type="match status" value="1"/>
</dbReference>
<dbReference type="FunFam" id="3.90.1260.10:FF:000007">
    <property type="entry name" value="Argininosuccinate synthase"/>
    <property type="match status" value="1"/>
</dbReference>
<comment type="catalytic activity">
    <reaction evidence="9">
        <text>L-citrulline + L-aspartate + ATP = 2-(N(omega)-L-arginino)succinate + AMP + diphosphate + H(+)</text>
        <dbReference type="Rhea" id="RHEA:10932"/>
        <dbReference type="ChEBI" id="CHEBI:15378"/>
        <dbReference type="ChEBI" id="CHEBI:29991"/>
        <dbReference type="ChEBI" id="CHEBI:30616"/>
        <dbReference type="ChEBI" id="CHEBI:33019"/>
        <dbReference type="ChEBI" id="CHEBI:57472"/>
        <dbReference type="ChEBI" id="CHEBI:57743"/>
        <dbReference type="ChEBI" id="CHEBI:456215"/>
        <dbReference type="EC" id="6.3.4.5"/>
    </reaction>
</comment>
<dbReference type="Gene3D" id="3.40.50.620">
    <property type="entry name" value="HUPs"/>
    <property type="match status" value="1"/>
</dbReference>
<dbReference type="NCBIfam" id="NF010392">
    <property type="entry name" value="PRK13820.1"/>
    <property type="match status" value="1"/>
</dbReference>
<dbReference type="GO" id="GO:0004055">
    <property type="term" value="F:argininosuccinate synthase activity"/>
    <property type="evidence" value="ECO:0007669"/>
    <property type="project" value="UniProtKB-UniRule"/>
</dbReference>
<evidence type="ECO:0000256" key="3">
    <source>
        <dbReference type="ARBA" id="ARBA00012286"/>
    </source>
</evidence>
<feature type="binding site" evidence="9">
    <location>
        <position position="115"/>
    </location>
    <ligand>
        <name>ATP</name>
        <dbReference type="ChEBI" id="CHEBI:30616"/>
    </ligand>
</feature>
<evidence type="ECO:0000313" key="12">
    <source>
        <dbReference type="EMBL" id="RZN64935.1"/>
    </source>
</evidence>
<dbReference type="CDD" id="cd01999">
    <property type="entry name" value="ASS"/>
    <property type="match status" value="1"/>
</dbReference>
<dbReference type="FunFam" id="3.40.50.620:FF:000019">
    <property type="entry name" value="Argininosuccinate synthase"/>
    <property type="match status" value="1"/>
</dbReference>
<keyword evidence="4 9" id="KW-0055">Arginine biosynthesis</keyword>
<protein>
    <recommendedName>
        <fullName evidence="3 9">Argininosuccinate synthase</fullName>
        <ecNumber evidence="3 9">6.3.4.5</ecNumber>
    </recommendedName>
    <alternativeName>
        <fullName evidence="9">Citrulline--aspartate ligase</fullName>
    </alternativeName>
</protein>
<comment type="caution">
    <text evidence="12">The sequence shown here is derived from an EMBL/GenBank/DDBJ whole genome shotgun (WGS) entry which is preliminary data.</text>
</comment>
<feature type="binding site" evidence="9">
    <location>
        <position position="256"/>
    </location>
    <ligand>
        <name>L-citrulline</name>
        <dbReference type="ChEBI" id="CHEBI:57743"/>
    </ligand>
</feature>
<dbReference type="InterPro" id="IPR048268">
    <property type="entry name" value="Arginosuc_syn_C"/>
</dbReference>
<dbReference type="InterPro" id="IPR024074">
    <property type="entry name" value="AS_cat/multimer_dom_body"/>
</dbReference>
<proteinExistence type="inferred from homology"/>
<evidence type="ECO:0000256" key="6">
    <source>
        <dbReference type="ARBA" id="ARBA00022605"/>
    </source>
</evidence>
<feature type="domain" description="Arginosuccinate synthase C-terminal" evidence="11">
    <location>
        <begin position="170"/>
        <end position="368"/>
    </location>
</feature>
<dbReference type="PANTHER" id="PTHR11587:SF2">
    <property type="entry name" value="ARGININOSUCCINATE SYNTHASE"/>
    <property type="match status" value="1"/>
</dbReference>
<dbReference type="Proteomes" id="UP000317158">
    <property type="component" value="Unassembled WGS sequence"/>
</dbReference>
<dbReference type="SUPFAM" id="SSF69864">
    <property type="entry name" value="Argininosuccinate synthetase, C-terminal domain"/>
    <property type="match status" value="1"/>
</dbReference>
<name>A0A520KTP4_METT2</name>
<dbReference type="GO" id="GO:0000050">
    <property type="term" value="P:urea cycle"/>
    <property type="evidence" value="ECO:0007669"/>
    <property type="project" value="TreeGrafter"/>
</dbReference>
<dbReference type="Pfam" id="PF00764">
    <property type="entry name" value="Arginosuc_synth"/>
    <property type="match status" value="1"/>
</dbReference>
<organism evidence="12 13">
    <name type="scientific">Methanoliparum thermophilum</name>
    <dbReference type="NCBI Taxonomy" id="2491083"/>
    <lineage>
        <taxon>Archaea</taxon>
        <taxon>Methanobacteriati</taxon>
        <taxon>Methanobacteriota</taxon>
        <taxon>Candidatus Methanoliparia</taxon>
        <taxon>Candidatus Methanoliparales</taxon>
        <taxon>Candidatus Methanoliparaceae</taxon>
        <taxon>Candidatus Methanoliparum</taxon>
    </lineage>
</organism>
<dbReference type="HAMAP" id="MF_00005">
    <property type="entry name" value="Arg_succ_synth_type1"/>
    <property type="match status" value="1"/>
</dbReference>
<dbReference type="EC" id="6.3.4.5" evidence="3 9"/>
<dbReference type="EMBL" id="RXIF01000004">
    <property type="protein sequence ID" value="RZN64935.1"/>
    <property type="molecule type" value="Genomic_DNA"/>
</dbReference>
<comment type="pathway">
    <text evidence="1 9">Amino-acid biosynthesis; L-arginine biosynthesis; L-arginine from L-ornithine and carbamoyl phosphate: step 2/3.</text>
</comment>
<comment type="subcellular location">
    <subcellularLocation>
        <location evidence="9">Cytoplasm</location>
    </subcellularLocation>
</comment>
<evidence type="ECO:0000259" key="10">
    <source>
        <dbReference type="Pfam" id="PF00764"/>
    </source>
</evidence>
<keyword evidence="9" id="KW-0963">Cytoplasm</keyword>
<dbReference type="InterPro" id="IPR001518">
    <property type="entry name" value="Arginosuc_synth"/>
</dbReference>
<evidence type="ECO:0000256" key="1">
    <source>
        <dbReference type="ARBA" id="ARBA00004967"/>
    </source>
</evidence>
<evidence type="ECO:0000256" key="2">
    <source>
        <dbReference type="ARBA" id="ARBA00011881"/>
    </source>
</evidence>
<comment type="subunit">
    <text evidence="2 9">Homotetramer.</text>
</comment>
<evidence type="ECO:0000256" key="7">
    <source>
        <dbReference type="ARBA" id="ARBA00022741"/>
    </source>
</evidence>
<comment type="similarity">
    <text evidence="9">Belongs to the argininosuccinate synthase family. Type 1 subfamily.</text>
</comment>
<dbReference type="InterPro" id="IPR048267">
    <property type="entry name" value="Arginosuc_syn_N"/>
</dbReference>
<keyword evidence="5 9" id="KW-0436">Ligase</keyword>
<gene>
    <name evidence="9" type="primary">argG</name>
    <name evidence="12" type="ORF">EF806_02515</name>
</gene>
<feature type="binding site" evidence="9">
    <location>
        <position position="171"/>
    </location>
    <ligand>
        <name>L-citrulline</name>
        <dbReference type="ChEBI" id="CHEBI:57743"/>
    </ligand>
</feature>
<comment type="caution">
    <text evidence="9">Lacks conserved residue(s) required for the propagation of feature annotation.</text>
</comment>
<feature type="binding site" evidence="9">
    <location>
        <position position="180"/>
    </location>
    <ligand>
        <name>L-citrulline</name>
        <dbReference type="ChEBI" id="CHEBI:57743"/>
    </ligand>
</feature>
<dbReference type="GO" id="GO:0000053">
    <property type="term" value="P:argininosuccinate metabolic process"/>
    <property type="evidence" value="ECO:0007669"/>
    <property type="project" value="TreeGrafter"/>
</dbReference>
<dbReference type="Gene3D" id="3.90.1260.10">
    <property type="entry name" value="Argininosuccinate synthetase, chain A, domain 2"/>
    <property type="match status" value="1"/>
</dbReference>
<dbReference type="InterPro" id="IPR018223">
    <property type="entry name" value="Arginosuc_synth_CS"/>
</dbReference>
<feature type="binding site" evidence="9">
    <location>
        <begin position="7"/>
        <end position="15"/>
    </location>
    <ligand>
        <name>ATP</name>
        <dbReference type="ChEBI" id="CHEBI:30616"/>
    </ligand>
</feature>
<keyword evidence="7 9" id="KW-0547">Nucleotide-binding</keyword>
<feature type="binding site" evidence="9">
    <location>
        <position position="122"/>
    </location>
    <ligand>
        <name>L-aspartate</name>
        <dbReference type="ChEBI" id="CHEBI:29991"/>
    </ligand>
</feature>
<evidence type="ECO:0000259" key="11">
    <source>
        <dbReference type="Pfam" id="PF20979"/>
    </source>
</evidence>
<feature type="binding site" evidence="9">
    <location>
        <position position="85"/>
    </location>
    <ligand>
        <name>L-citrulline</name>
        <dbReference type="ChEBI" id="CHEBI:57743"/>
    </ligand>
</feature>
<dbReference type="UniPathway" id="UPA00068">
    <property type="reaction ID" value="UER00113"/>
</dbReference>
<dbReference type="PANTHER" id="PTHR11587">
    <property type="entry name" value="ARGININOSUCCINATE SYNTHASE"/>
    <property type="match status" value="1"/>
</dbReference>
<feature type="binding site" evidence="9">
    <location>
        <position position="121"/>
    </location>
    <ligand>
        <name>L-citrulline</name>
        <dbReference type="ChEBI" id="CHEBI:57743"/>
    </ligand>
</feature>
<dbReference type="NCBIfam" id="TIGR00032">
    <property type="entry name" value="argG"/>
    <property type="match status" value="1"/>
</dbReference>
<sequence length="393" mass="44828">MKKVVLAYSGGLDTSICIFLLKERYNFDEVISVIVDVGQPEEDIKIAKERAERFADKTYRIDAKEEFVNDYIIPSIKANGCYEGYVLGTAIARPLIAKKVVDIAKKENAQALAHGCTGKGNDQLRFDFIFSLSGLDIIAPIRDLNLVRSWEIDYAKEKGLNLGINSKKPWSIDENLWSRSIEGGRLEDPWFTPPEEVYKWTNDPKNSPKDPALIEISFNDGIPIKLNNKELDGLNLIRELNKLGGLHGIGRTDMIEDRILGLKAREIYEHPAATILISAHKALEQIVLTKEEIFFKNMVDEKWSDLAYKGLIYEPLFDDINAFIDKTQERVCGDVRLKLFKGCLSIVGRRSPYQLYQEKNVSFEEKQNEKVILSEYHGYQAKIFKNMIIEGKN</sequence>
<evidence type="ECO:0000256" key="4">
    <source>
        <dbReference type="ARBA" id="ARBA00022571"/>
    </source>
</evidence>
<feature type="binding site" evidence="9">
    <location>
        <position position="268"/>
    </location>
    <ligand>
        <name>L-citrulline</name>
        <dbReference type="ChEBI" id="CHEBI:57743"/>
    </ligand>
</feature>
<dbReference type="Pfam" id="PF20979">
    <property type="entry name" value="Arginosuc_syn_C"/>
    <property type="match status" value="1"/>
</dbReference>
<evidence type="ECO:0000256" key="5">
    <source>
        <dbReference type="ARBA" id="ARBA00022598"/>
    </source>
</evidence>
<dbReference type="InterPro" id="IPR023434">
    <property type="entry name" value="Arginosuc_synth_type_1_subfam"/>
</dbReference>
<dbReference type="PROSITE" id="PS00565">
    <property type="entry name" value="ARGININOSUCCIN_SYN_2"/>
    <property type="match status" value="1"/>
</dbReference>